<dbReference type="EMBL" id="JABFAF010000011">
    <property type="protein sequence ID" value="MBA0871530.1"/>
    <property type="molecule type" value="Genomic_DNA"/>
</dbReference>
<gene>
    <name evidence="1" type="ORF">Goshw_027078</name>
</gene>
<reference evidence="1 2" key="1">
    <citation type="journal article" date="2019" name="Genome Biol. Evol.">
        <title>Insights into the evolution of the New World diploid cottons (Gossypium, subgenus Houzingenia) based on genome sequencing.</title>
        <authorList>
            <person name="Grover C.E."/>
            <person name="Arick M.A. 2nd"/>
            <person name="Thrash A."/>
            <person name="Conover J.L."/>
            <person name="Sanders W.S."/>
            <person name="Peterson D.G."/>
            <person name="Frelichowski J.E."/>
            <person name="Scheffler J.A."/>
            <person name="Scheffler B.E."/>
            <person name="Wendel J.F."/>
        </authorList>
    </citation>
    <scope>NUCLEOTIDE SEQUENCE [LARGE SCALE GENOMIC DNA]</scope>
    <source>
        <strain evidence="1">1</strain>
        <tissue evidence="1">Leaf</tissue>
    </source>
</reference>
<name>A0A7J9MKN0_GOSSC</name>
<evidence type="ECO:0000313" key="1">
    <source>
        <dbReference type="EMBL" id="MBA0871530.1"/>
    </source>
</evidence>
<feature type="non-terminal residue" evidence="1">
    <location>
        <position position="65"/>
    </location>
</feature>
<accession>A0A7J9MKN0</accession>
<proteinExistence type="predicted"/>
<organism evidence="1 2">
    <name type="scientific">Gossypium schwendimanii</name>
    <name type="common">Cotton</name>
    <dbReference type="NCBI Taxonomy" id="34291"/>
    <lineage>
        <taxon>Eukaryota</taxon>
        <taxon>Viridiplantae</taxon>
        <taxon>Streptophyta</taxon>
        <taxon>Embryophyta</taxon>
        <taxon>Tracheophyta</taxon>
        <taxon>Spermatophyta</taxon>
        <taxon>Magnoliopsida</taxon>
        <taxon>eudicotyledons</taxon>
        <taxon>Gunneridae</taxon>
        <taxon>Pentapetalae</taxon>
        <taxon>rosids</taxon>
        <taxon>malvids</taxon>
        <taxon>Malvales</taxon>
        <taxon>Malvaceae</taxon>
        <taxon>Malvoideae</taxon>
        <taxon>Gossypium</taxon>
    </lineage>
</organism>
<keyword evidence="2" id="KW-1185">Reference proteome</keyword>
<dbReference type="AlphaFoldDB" id="A0A7J9MKN0"/>
<comment type="caution">
    <text evidence="1">The sequence shown here is derived from an EMBL/GenBank/DDBJ whole genome shotgun (WGS) entry which is preliminary data.</text>
</comment>
<sequence>MRNIEAENLQEILEKLTISGSKWAVSKNGIHTCHREYLTPIVKSAEIPDKAESMEPLTKLDMATS</sequence>
<protein>
    <submittedName>
        <fullName evidence="1">Uncharacterized protein</fullName>
    </submittedName>
</protein>
<dbReference type="Proteomes" id="UP000593576">
    <property type="component" value="Unassembled WGS sequence"/>
</dbReference>
<dbReference type="OrthoDB" id="990541at2759"/>
<evidence type="ECO:0000313" key="2">
    <source>
        <dbReference type="Proteomes" id="UP000593576"/>
    </source>
</evidence>